<evidence type="ECO:0000256" key="5">
    <source>
        <dbReference type="ARBA" id="ARBA00022490"/>
    </source>
</evidence>
<evidence type="ECO:0000256" key="7">
    <source>
        <dbReference type="ARBA" id="ARBA00022801"/>
    </source>
</evidence>
<dbReference type="PANTHER" id="PTHR43722:SF1">
    <property type="entry name" value="PROLINE IMINOPEPTIDASE"/>
    <property type="match status" value="1"/>
</dbReference>
<evidence type="ECO:0000256" key="2">
    <source>
        <dbReference type="ARBA" id="ARBA00004496"/>
    </source>
</evidence>
<dbReference type="Pfam" id="PF00561">
    <property type="entry name" value="Abhydrolase_1"/>
    <property type="match status" value="1"/>
</dbReference>
<feature type="domain" description="AB hydrolase-1" evidence="11">
    <location>
        <begin position="57"/>
        <end position="323"/>
    </location>
</feature>
<dbReference type="SUPFAM" id="SSF53474">
    <property type="entry name" value="alpha/beta-Hydrolases"/>
    <property type="match status" value="1"/>
</dbReference>
<evidence type="ECO:0000256" key="1">
    <source>
        <dbReference type="ARBA" id="ARBA00001585"/>
    </source>
</evidence>
<dbReference type="PRINTS" id="PR00793">
    <property type="entry name" value="PROAMNOPTASE"/>
</dbReference>
<dbReference type="RefSeq" id="WP_092608599.1">
    <property type="nucleotide sequence ID" value="NZ_FNHU01000003.1"/>
</dbReference>
<dbReference type="OrthoDB" id="9796770at2"/>
<gene>
    <name evidence="12" type="ORF">SAMN04487766_103224</name>
</gene>
<dbReference type="InterPro" id="IPR005944">
    <property type="entry name" value="Pro_iminopeptidase"/>
</dbReference>
<dbReference type="InterPro" id="IPR029058">
    <property type="entry name" value="AB_hydrolase_fold"/>
</dbReference>
<dbReference type="GO" id="GO:0005737">
    <property type="term" value="C:cytoplasm"/>
    <property type="evidence" value="ECO:0007669"/>
    <property type="project" value="UniProtKB-SubCell"/>
</dbReference>
<name>A0A1G9U1A6_9ACTO</name>
<sequence length="355" mass="39121">MHETAAPALAAPAVPTANHSRAFYPPLEPYESGLLEVGDGQRIYWEACGNPDGIPAVFVHGGPGGGCSPEHRRCFDPARYRIILFDQRGCGRSLPHAWEPDADLTTNTTWHLVADMERLREHLGVEAWLVFGGSWGSTLALAYAEQHPRRVSALVLRGIFTLRKRELDWFYEGAGADMIWPDEWERYVAGAGDGVGPGGFIGRYHELLSNPDPAVHGPAARAWTTWEAATSTLLRDQAYIDEVQDPAFAISFARIENHFFRHRGWMDDGQLITDARVLAEHDIPGVIVQGRYDVVCPMGTAWALHRAWPQAQLHISAAAGHSFAEPETLSALITATDRFAAELSPTGAAGRYHRD</sequence>
<evidence type="ECO:0000256" key="4">
    <source>
        <dbReference type="ARBA" id="ARBA00022438"/>
    </source>
</evidence>
<dbReference type="GO" id="GO:0006508">
    <property type="term" value="P:proteolysis"/>
    <property type="evidence" value="ECO:0007669"/>
    <property type="project" value="UniProtKB-KW"/>
</dbReference>
<keyword evidence="5 8" id="KW-0963">Cytoplasm</keyword>
<dbReference type="InterPro" id="IPR002410">
    <property type="entry name" value="Peptidase_S33"/>
</dbReference>
<comment type="subcellular location">
    <subcellularLocation>
        <location evidence="2 8">Cytoplasm</location>
    </subcellularLocation>
</comment>
<evidence type="ECO:0000313" key="13">
    <source>
        <dbReference type="Proteomes" id="UP000199671"/>
    </source>
</evidence>
<keyword evidence="7 8" id="KW-0378">Hydrolase</keyword>
<dbReference type="GO" id="GO:0004177">
    <property type="term" value="F:aminopeptidase activity"/>
    <property type="evidence" value="ECO:0007669"/>
    <property type="project" value="UniProtKB-UniRule"/>
</dbReference>
<keyword evidence="4 8" id="KW-0031">Aminopeptidase</keyword>
<keyword evidence="6 8" id="KW-0645">Protease</keyword>
<evidence type="ECO:0000313" key="12">
    <source>
        <dbReference type="EMBL" id="SDM53613.1"/>
    </source>
</evidence>
<dbReference type="EMBL" id="FNHU01000003">
    <property type="protein sequence ID" value="SDM53613.1"/>
    <property type="molecule type" value="Genomic_DNA"/>
</dbReference>
<dbReference type="Gene3D" id="3.40.50.1820">
    <property type="entry name" value="alpha/beta hydrolase"/>
    <property type="match status" value="1"/>
</dbReference>
<evidence type="ECO:0000256" key="8">
    <source>
        <dbReference type="PIRNR" id="PIRNR006431"/>
    </source>
</evidence>
<evidence type="ECO:0000256" key="6">
    <source>
        <dbReference type="ARBA" id="ARBA00022670"/>
    </source>
</evidence>
<dbReference type="PRINTS" id="PR00111">
    <property type="entry name" value="ABHYDROLASE"/>
</dbReference>
<evidence type="ECO:0000256" key="3">
    <source>
        <dbReference type="ARBA" id="ARBA00010088"/>
    </source>
</evidence>
<dbReference type="InterPro" id="IPR000073">
    <property type="entry name" value="AB_hydrolase_1"/>
</dbReference>
<dbReference type="AlphaFoldDB" id="A0A1G9U1A6"/>
<feature type="active site" description="Proton donor" evidence="9">
    <location>
        <position position="321"/>
    </location>
</feature>
<evidence type="ECO:0000256" key="10">
    <source>
        <dbReference type="RuleBase" id="RU003421"/>
    </source>
</evidence>
<evidence type="ECO:0000259" key="11">
    <source>
        <dbReference type="Pfam" id="PF00561"/>
    </source>
</evidence>
<reference evidence="12 13" key="1">
    <citation type="submission" date="2016-10" db="EMBL/GenBank/DDBJ databases">
        <authorList>
            <person name="de Groot N.N."/>
        </authorList>
    </citation>
    <scope>NUCLEOTIDE SEQUENCE [LARGE SCALE GENOMIC DNA]</scope>
    <source>
        <strain evidence="12 13">KPR-7B</strain>
    </source>
</reference>
<comment type="catalytic activity">
    <reaction evidence="1 8 10">
        <text>Release of N-terminal proline from a peptide.</text>
        <dbReference type="EC" id="3.4.11.5"/>
    </reaction>
</comment>
<dbReference type="PIRSF" id="PIRSF006431">
    <property type="entry name" value="Pept_S33"/>
    <property type="match status" value="1"/>
</dbReference>
<dbReference type="PANTHER" id="PTHR43722">
    <property type="entry name" value="PROLINE IMINOPEPTIDASE"/>
    <property type="match status" value="1"/>
</dbReference>
<feature type="active site" evidence="9">
    <location>
        <position position="293"/>
    </location>
</feature>
<evidence type="ECO:0000256" key="9">
    <source>
        <dbReference type="PIRSR" id="PIRSR006431-1"/>
    </source>
</evidence>
<feature type="active site" description="Nucleophile" evidence="9">
    <location>
        <position position="134"/>
    </location>
</feature>
<dbReference type="Proteomes" id="UP000199671">
    <property type="component" value="Unassembled WGS sequence"/>
</dbReference>
<dbReference type="EC" id="3.4.11.5" evidence="8 10"/>
<protein>
    <recommendedName>
        <fullName evidence="8 10">Proline iminopeptidase</fullName>
        <shortName evidence="8">PIP</shortName>
        <ecNumber evidence="8 10">3.4.11.5</ecNumber>
    </recommendedName>
    <alternativeName>
        <fullName evidence="8">Prolyl aminopeptidase</fullName>
    </alternativeName>
</protein>
<organism evidence="12 13">
    <name type="scientific">Actinomyces ruminicola</name>
    <dbReference type="NCBI Taxonomy" id="332524"/>
    <lineage>
        <taxon>Bacteria</taxon>
        <taxon>Bacillati</taxon>
        <taxon>Actinomycetota</taxon>
        <taxon>Actinomycetes</taxon>
        <taxon>Actinomycetales</taxon>
        <taxon>Actinomycetaceae</taxon>
        <taxon>Actinomyces</taxon>
    </lineage>
</organism>
<comment type="similarity">
    <text evidence="3 8 10">Belongs to the peptidase S33 family.</text>
</comment>
<dbReference type="NCBIfam" id="TIGR01249">
    <property type="entry name" value="pro_imino_pep_1"/>
    <property type="match status" value="1"/>
</dbReference>
<accession>A0A1G9U1A6</accession>
<proteinExistence type="inferred from homology"/>